<dbReference type="EMBL" id="CAADFN010000083">
    <property type="protein sequence ID" value="VFK21014.1"/>
    <property type="molecule type" value="Genomic_DNA"/>
</dbReference>
<organism evidence="2">
    <name type="scientific">Candidatus Kentrum sp. LFY</name>
    <dbReference type="NCBI Taxonomy" id="2126342"/>
    <lineage>
        <taxon>Bacteria</taxon>
        <taxon>Pseudomonadati</taxon>
        <taxon>Pseudomonadota</taxon>
        <taxon>Gammaproteobacteria</taxon>
        <taxon>Candidatus Kentrum</taxon>
    </lineage>
</organism>
<evidence type="ECO:0000313" key="2">
    <source>
        <dbReference type="EMBL" id="VFK21014.1"/>
    </source>
</evidence>
<sequence length="377" mass="42536">MRLKSVEYSQFEGAPHEWTLRGLTLRDVSLLVGKNASGKSIILAVICNGAYGIVGGMGPFANTDFTLVFDENGRETKYEIKTQGNKIISERFTVDNEIKLDRGAGGRGKIHAEREGKDIEFQTPENQFAVAVRRDNIQHPFLEPIHQWANSLYYYPFGTPLGKDQQMVFSAGVPVVDPKNSSQVVTIFRRGQQDFGDKFINAVREDFGEVGYTIDEIGLTTPSNIEIKTPIPGEWSGIYVKETDLPIVTYQSFMSQGMFRALSLIIQIDYAVLSGTPSCILIDDIGEGLDFERSVNLIDVLMKKAKNSAVQLIMASNDRFVMNHVPLEYWSVVDRQANHVEIRNYANSREIFDRFQFTGLNNFDFLAFDYLHAEVEE</sequence>
<dbReference type="Pfam" id="PF13304">
    <property type="entry name" value="AAA_21"/>
    <property type="match status" value="1"/>
</dbReference>
<feature type="domain" description="ATPase AAA-type core" evidence="1">
    <location>
        <begin position="30"/>
        <end position="316"/>
    </location>
</feature>
<reference evidence="2" key="1">
    <citation type="submission" date="2019-02" db="EMBL/GenBank/DDBJ databases">
        <authorList>
            <person name="Gruber-Vodicka R. H."/>
            <person name="Seah K. B. B."/>
        </authorList>
    </citation>
    <scope>NUCLEOTIDE SEQUENCE</scope>
    <source>
        <strain evidence="2">BECK_BY7</strain>
    </source>
</reference>
<name>A0A450WVI3_9GAMM</name>
<dbReference type="GO" id="GO:0005524">
    <property type="term" value="F:ATP binding"/>
    <property type="evidence" value="ECO:0007669"/>
    <property type="project" value="InterPro"/>
</dbReference>
<gene>
    <name evidence="2" type="ORF">BECKLFY1418C_GA0070996_108310</name>
</gene>
<proteinExistence type="predicted"/>
<accession>A0A450WVI3</accession>
<dbReference type="GO" id="GO:0016887">
    <property type="term" value="F:ATP hydrolysis activity"/>
    <property type="evidence" value="ECO:0007669"/>
    <property type="project" value="InterPro"/>
</dbReference>
<dbReference type="InterPro" id="IPR003959">
    <property type="entry name" value="ATPase_AAA_core"/>
</dbReference>
<evidence type="ECO:0000259" key="1">
    <source>
        <dbReference type="Pfam" id="PF13304"/>
    </source>
</evidence>
<protein>
    <recommendedName>
        <fullName evidence="1">ATPase AAA-type core domain-containing protein</fullName>
    </recommendedName>
</protein>
<dbReference type="SUPFAM" id="SSF52540">
    <property type="entry name" value="P-loop containing nucleoside triphosphate hydrolases"/>
    <property type="match status" value="1"/>
</dbReference>
<dbReference type="Gene3D" id="3.40.50.300">
    <property type="entry name" value="P-loop containing nucleotide triphosphate hydrolases"/>
    <property type="match status" value="2"/>
</dbReference>
<dbReference type="InterPro" id="IPR027417">
    <property type="entry name" value="P-loop_NTPase"/>
</dbReference>
<dbReference type="AlphaFoldDB" id="A0A450WVI3"/>